<dbReference type="RefSeq" id="WP_099643690.1">
    <property type="nucleotide sequence ID" value="NZ_JAQPZX010000045.1"/>
</dbReference>
<keyword evidence="2" id="KW-1185">Reference proteome</keyword>
<proteinExistence type="predicted"/>
<dbReference type="Proteomes" id="UP000228621">
    <property type="component" value="Unassembled WGS sequence"/>
</dbReference>
<dbReference type="Gene3D" id="1.20.58.600">
    <property type="match status" value="1"/>
</dbReference>
<gene>
    <name evidence="1" type="ORF">CEX98_19540</name>
</gene>
<name>A0A2A5JL02_PSEO7</name>
<reference evidence="2" key="1">
    <citation type="journal article" date="2019" name="Genome Announc.">
        <title>Draft Genome Sequence of Pseudoalteromonas piscicida Strain 36Y ROTHPW, an Hypersaline Seawater Isolate from the South Coast of Sonora, Mexico.</title>
        <authorList>
            <person name="Sanchez-Diaz R."/>
            <person name="Molina-Garza Z.J."/>
            <person name="Cruz-Suarez L.E."/>
            <person name="Selvin J."/>
            <person name="Kiran G.S."/>
            <person name="Ibarra-Gamez J.C."/>
            <person name="Gomez-Gil B."/>
            <person name="Galaviz-Silva L."/>
        </authorList>
    </citation>
    <scope>NUCLEOTIDE SEQUENCE [LARGE SCALE GENOMIC DNA]</scope>
    <source>
        <strain evidence="2">36Y_RITHPW</strain>
    </source>
</reference>
<keyword evidence="1" id="KW-0223">Dioxygenase</keyword>
<dbReference type="GO" id="GO:0020037">
    <property type="term" value="F:heme binding"/>
    <property type="evidence" value="ECO:0007669"/>
    <property type="project" value="InterPro"/>
</dbReference>
<dbReference type="Pfam" id="PF08933">
    <property type="entry name" value="PrnB"/>
    <property type="match status" value="1"/>
</dbReference>
<comment type="caution">
    <text evidence="1">The sequence shown here is derived from an EMBL/GenBank/DDBJ whole genome shotgun (WGS) entry which is preliminary data.</text>
</comment>
<protein>
    <submittedName>
        <fullName evidence="1">Tryptophan 2,3-dioxygenase</fullName>
    </submittedName>
</protein>
<organism evidence="1 2">
    <name type="scientific">Pseudoalteromonas piscicida</name>
    <dbReference type="NCBI Taxonomy" id="43662"/>
    <lineage>
        <taxon>Bacteria</taxon>
        <taxon>Pseudomonadati</taxon>
        <taxon>Pseudomonadota</taxon>
        <taxon>Gammaproteobacteria</taxon>
        <taxon>Alteromonadales</taxon>
        <taxon>Pseudoalteromonadaceae</taxon>
        <taxon>Pseudoalteromonas</taxon>
    </lineage>
</organism>
<dbReference type="InterPro" id="IPR037217">
    <property type="entry name" value="Trp/Indoleamine_2_3_dOase-like"/>
</dbReference>
<dbReference type="GO" id="GO:0019441">
    <property type="term" value="P:L-tryptophan catabolic process to kynurenine"/>
    <property type="evidence" value="ECO:0007669"/>
    <property type="project" value="InterPro"/>
</dbReference>
<dbReference type="OrthoDB" id="4301605at2"/>
<keyword evidence="1" id="KW-0560">Oxidoreductase</keyword>
<dbReference type="InterPro" id="IPR015029">
    <property type="entry name" value="PrnB"/>
</dbReference>
<evidence type="ECO:0000313" key="2">
    <source>
        <dbReference type="Proteomes" id="UP000228621"/>
    </source>
</evidence>
<dbReference type="SUPFAM" id="SSF140959">
    <property type="entry name" value="Indolic compounds 2,3-dioxygenase-like"/>
    <property type="match status" value="1"/>
</dbReference>
<dbReference type="AlphaFoldDB" id="A0A2A5JL02"/>
<dbReference type="GO" id="GO:0051213">
    <property type="term" value="F:dioxygenase activity"/>
    <property type="evidence" value="ECO:0007669"/>
    <property type="project" value="UniProtKB-KW"/>
</dbReference>
<dbReference type="GO" id="GO:0046872">
    <property type="term" value="F:metal ion binding"/>
    <property type="evidence" value="ECO:0007669"/>
    <property type="project" value="InterPro"/>
</dbReference>
<dbReference type="EMBL" id="NKHF01000098">
    <property type="protein sequence ID" value="PCK30106.1"/>
    <property type="molecule type" value="Genomic_DNA"/>
</dbReference>
<dbReference type="Gene3D" id="1.20.58.480">
    <property type="match status" value="1"/>
</dbReference>
<sequence length="395" mass="44592">MSPLAVQFDAWIRGPFVEINDKLEQLYWQQQDKANVEGVGETLKAQLLEEGNYLIQALLEEGNTDEGFEQAFDLLGNVGLFMAACRRHEITEPSREHVSPLKQASALAMHIGASLGVTPRFATAHLTTHNRAIDGVYKRFTSHPAERLFIDYNTQAILAYKRASESLMKVHHLGISHPMSLVLLKQVKQALLEVIESNRTLFNVLDPEAFFYVVRPYYKPYRVGKEIYRGANAGDFAGINVIDMMLGLCPANDISYGQILVEKFLYMMPEDQATLRECMRTPNLMDAFLAALKGPKRDWFTPAANLFIQVCKLHGDTAIQHHNQLVEKYIAKPSKAMQQQHLSKVTASGPPIEVLLQELADLRDRRAAAERDDIFTRYHDLKVLRQALGGQNDSL</sequence>
<evidence type="ECO:0000313" key="1">
    <source>
        <dbReference type="EMBL" id="PCK30106.1"/>
    </source>
</evidence>
<accession>A0A2A5JL02</accession>